<keyword evidence="2" id="KW-0997">Cell inner membrane</keyword>
<sequence>MNRLSSRLLPVVLILFLALLVWGLNTAATLPALNDKRLANEPNLIAEHSHTVRFNDKGQPYQRLDADKASHYEENDSAWFENPHLVSTIPGQPRVDLVTTRVQSINRGDKFWAPDPVTVTRQPDEKHAEMVVKGSQVWYQPKPGLAWSEAPVVADMGSNYHANGVGFQADITDQTLLLKSRVSTLYVPAPRSSK</sequence>
<dbReference type="PANTHER" id="PTHR37481:SF1">
    <property type="entry name" value="LIPOPOLYSACCHARIDE EXPORT SYSTEM PROTEIN LPTC"/>
    <property type="match status" value="1"/>
</dbReference>
<evidence type="ECO:0000313" key="7">
    <source>
        <dbReference type="Proteomes" id="UP000637267"/>
    </source>
</evidence>
<keyword evidence="3" id="KW-0812">Transmembrane</keyword>
<dbReference type="Proteomes" id="UP000637267">
    <property type="component" value="Unassembled WGS sequence"/>
</dbReference>
<evidence type="ECO:0000256" key="5">
    <source>
        <dbReference type="ARBA" id="ARBA00023136"/>
    </source>
</evidence>
<dbReference type="NCBIfam" id="TIGR04409">
    <property type="entry name" value="LptC_YrbK"/>
    <property type="match status" value="1"/>
</dbReference>
<keyword evidence="1" id="KW-1003">Cell membrane</keyword>
<evidence type="ECO:0008006" key="8">
    <source>
        <dbReference type="Google" id="ProtNLM"/>
    </source>
</evidence>
<dbReference type="InterPro" id="IPR026265">
    <property type="entry name" value="LptC"/>
</dbReference>
<dbReference type="InterPro" id="IPR052363">
    <property type="entry name" value="LPS_export_LptC"/>
</dbReference>
<organism evidence="6 7">
    <name type="scientific">Silvimonas iriomotensis</name>
    <dbReference type="NCBI Taxonomy" id="449662"/>
    <lineage>
        <taxon>Bacteria</taxon>
        <taxon>Pseudomonadati</taxon>
        <taxon>Pseudomonadota</taxon>
        <taxon>Betaproteobacteria</taxon>
        <taxon>Neisseriales</taxon>
        <taxon>Chitinibacteraceae</taxon>
        <taxon>Silvimonas</taxon>
    </lineage>
</organism>
<reference evidence="7" key="1">
    <citation type="journal article" date="2019" name="Int. J. Syst. Evol. Microbiol.">
        <title>The Global Catalogue of Microorganisms (GCM) 10K type strain sequencing project: providing services to taxonomists for standard genome sequencing and annotation.</title>
        <authorList>
            <consortium name="The Broad Institute Genomics Platform"/>
            <consortium name="The Broad Institute Genome Sequencing Center for Infectious Disease"/>
            <person name="Wu L."/>
            <person name="Ma J."/>
        </authorList>
    </citation>
    <scope>NUCLEOTIDE SEQUENCE [LARGE SCALE GENOMIC DNA]</scope>
    <source>
        <strain evidence="7">CGMCC 1.8859</strain>
    </source>
</reference>
<keyword evidence="4" id="KW-1133">Transmembrane helix</keyword>
<accession>A0ABQ2PE24</accession>
<evidence type="ECO:0000256" key="4">
    <source>
        <dbReference type="ARBA" id="ARBA00022989"/>
    </source>
</evidence>
<gene>
    <name evidence="6" type="ORF">GCM10010970_35060</name>
</gene>
<dbReference type="PANTHER" id="PTHR37481">
    <property type="entry name" value="LIPOPOLYSACCHARIDE EXPORT SYSTEM PROTEIN LPTC"/>
    <property type="match status" value="1"/>
</dbReference>
<dbReference type="Pfam" id="PF06835">
    <property type="entry name" value="LptC"/>
    <property type="match status" value="1"/>
</dbReference>
<evidence type="ECO:0000256" key="3">
    <source>
        <dbReference type="ARBA" id="ARBA00022692"/>
    </source>
</evidence>
<comment type="caution">
    <text evidence="6">The sequence shown here is derived from an EMBL/GenBank/DDBJ whole genome shotgun (WGS) entry which is preliminary data.</text>
</comment>
<dbReference type="Gene3D" id="2.60.450.10">
    <property type="entry name" value="Lipopolysaccharide (LPS) transport protein A like domain"/>
    <property type="match status" value="1"/>
</dbReference>
<dbReference type="EMBL" id="BMLX01000006">
    <property type="protein sequence ID" value="GGP23506.1"/>
    <property type="molecule type" value="Genomic_DNA"/>
</dbReference>
<evidence type="ECO:0000256" key="1">
    <source>
        <dbReference type="ARBA" id="ARBA00022475"/>
    </source>
</evidence>
<dbReference type="InterPro" id="IPR010664">
    <property type="entry name" value="LipoPS_assembly_LptC-rel"/>
</dbReference>
<name>A0ABQ2PE24_9NEIS</name>
<dbReference type="RefSeq" id="WP_188706000.1">
    <property type="nucleotide sequence ID" value="NZ_BMLX01000006.1"/>
</dbReference>
<keyword evidence="7" id="KW-1185">Reference proteome</keyword>
<protein>
    <recommendedName>
        <fullName evidence="8">Lipopolysaccharide export system protein LptC</fullName>
    </recommendedName>
</protein>
<keyword evidence="5" id="KW-0472">Membrane</keyword>
<evidence type="ECO:0000313" key="6">
    <source>
        <dbReference type="EMBL" id="GGP23506.1"/>
    </source>
</evidence>
<proteinExistence type="predicted"/>
<evidence type="ECO:0000256" key="2">
    <source>
        <dbReference type="ARBA" id="ARBA00022519"/>
    </source>
</evidence>